<reference evidence="1" key="1">
    <citation type="submission" date="2018-05" db="EMBL/GenBank/DDBJ databases">
        <authorList>
            <person name="Lanie J.A."/>
            <person name="Ng W.-L."/>
            <person name="Kazmierczak K.M."/>
            <person name="Andrzejewski T.M."/>
            <person name="Davidsen T.M."/>
            <person name="Wayne K.J."/>
            <person name="Tettelin H."/>
            <person name="Glass J.I."/>
            <person name="Rusch D."/>
            <person name="Podicherti R."/>
            <person name="Tsui H.-C.T."/>
            <person name="Winkler M.E."/>
        </authorList>
    </citation>
    <scope>NUCLEOTIDE SEQUENCE</scope>
</reference>
<feature type="non-terminal residue" evidence="1">
    <location>
        <position position="1"/>
    </location>
</feature>
<dbReference type="EMBL" id="UINC01071539">
    <property type="protein sequence ID" value="SVC06516.1"/>
    <property type="molecule type" value="Genomic_DNA"/>
</dbReference>
<gene>
    <name evidence="1" type="ORF">METZ01_LOCUS259370</name>
</gene>
<accession>A0A382J3Q8</accession>
<organism evidence="1">
    <name type="scientific">marine metagenome</name>
    <dbReference type="NCBI Taxonomy" id="408172"/>
    <lineage>
        <taxon>unclassified sequences</taxon>
        <taxon>metagenomes</taxon>
        <taxon>ecological metagenomes</taxon>
    </lineage>
</organism>
<dbReference type="AlphaFoldDB" id="A0A382J3Q8"/>
<protein>
    <submittedName>
        <fullName evidence="1">Uncharacterized protein</fullName>
    </submittedName>
</protein>
<proteinExistence type="predicted"/>
<feature type="non-terminal residue" evidence="1">
    <location>
        <position position="33"/>
    </location>
</feature>
<evidence type="ECO:0000313" key="1">
    <source>
        <dbReference type="EMBL" id="SVC06516.1"/>
    </source>
</evidence>
<name>A0A382J3Q8_9ZZZZ</name>
<sequence length="33" mass="3427">VSCTVVLSMIATTNGLDLCLRFLLRTGAVGNTS</sequence>